<feature type="chain" id="PRO_5043976835" description="LRRCT domain-containing protein" evidence="6">
    <location>
        <begin position="28"/>
        <end position="1053"/>
    </location>
</feature>
<reference evidence="8 9" key="1">
    <citation type="submission" date="2024-04" db="EMBL/GenBank/DDBJ databases">
        <authorList>
            <consortium name="Genoscope - CEA"/>
            <person name="William W."/>
        </authorList>
    </citation>
    <scope>NUCLEOTIDE SEQUENCE [LARGE SCALE GENOMIC DNA]</scope>
</reference>
<dbReference type="Proteomes" id="UP001497497">
    <property type="component" value="Unassembled WGS sequence"/>
</dbReference>
<dbReference type="Pfam" id="PF13855">
    <property type="entry name" value="LRR_8"/>
    <property type="match status" value="6"/>
</dbReference>
<dbReference type="InterPro" id="IPR000483">
    <property type="entry name" value="Cys-rich_flank_reg_C"/>
</dbReference>
<evidence type="ECO:0000256" key="1">
    <source>
        <dbReference type="ARBA" id="ARBA00022614"/>
    </source>
</evidence>
<evidence type="ECO:0000256" key="2">
    <source>
        <dbReference type="ARBA" id="ARBA00022729"/>
    </source>
</evidence>
<keyword evidence="5" id="KW-0812">Transmembrane</keyword>
<dbReference type="PROSITE" id="PS51450">
    <property type="entry name" value="LRR"/>
    <property type="match status" value="4"/>
</dbReference>
<dbReference type="SUPFAM" id="SSF52075">
    <property type="entry name" value="Outer arm dynein light chain 1"/>
    <property type="match status" value="1"/>
</dbReference>
<dbReference type="PANTHER" id="PTHR24366:SF96">
    <property type="entry name" value="LEUCINE RICH REPEAT CONTAINING 53"/>
    <property type="match status" value="1"/>
</dbReference>
<dbReference type="EMBL" id="CAXITT010000146">
    <property type="protein sequence ID" value="CAL1533577.1"/>
    <property type="molecule type" value="Genomic_DNA"/>
</dbReference>
<evidence type="ECO:0000313" key="9">
    <source>
        <dbReference type="Proteomes" id="UP001497497"/>
    </source>
</evidence>
<evidence type="ECO:0000256" key="5">
    <source>
        <dbReference type="SAM" id="Phobius"/>
    </source>
</evidence>
<evidence type="ECO:0000256" key="4">
    <source>
        <dbReference type="SAM" id="MobiDB-lite"/>
    </source>
</evidence>
<keyword evidence="9" id="KW-1185">Reference proteome</keyword>
<organism evidence="8 9">
    <name type="scientific">Lymnaea stagnalis</name>
    <name type="common">Great pond snail</name>
    <name type="synonym">Helix stagnalis</name>
    <dbReference type="NCBI Taxonomy" id="6523"/>
    <lineage>
        <taxon>Eukaryota</taxon>
        <taxon>Metazoa</taxon>
        <taxon>Spiralia</taxon>
        <taxon>Lophotrochozoa</taxon>
        <taxon>Mollusca</taxon>
        <taxon>Gastropoda</taxon>
        <taxon>Heterobranchia</taxon>
        <taxon>Euthyneura</taxon>
        <taxon>Panpulmonata</taxon>
        <taxon>Hygrophila</taxon>
        <taxon>Lymnaeoidea</taxon>
        <taxon>Lymnaeidae</taxon>
        <taxon>Lymnaea</taxon>
    </lineage>
</organism>
<keyword evidence="5" id="KW-1133">Transmembrane helix</keyword>
<evidence type="ECO:0000256" key="3">
    <source>
        <dbReference type="ARBA" id="ARBA00022737"/>
    </source>
</evidence>
<feature type="region of interest" description="Disordered" evidence="4">
    <location>
        <begin position="802"/>
        <end position="821"/>
    </location>
</feature>
<dbReference type="SMART" id="SM00082">
    <property type="entry name" value="LRRCT"/>
    <property type="match status" value="1"/>
</dbReference>
<accession>A0AAV2HIJ9</accession>
<proteinExistence type="predicted"/>
<keyword evidence="3" id="KW-0677">Repeat</keyword>
<sequence>MTTTHRHTMSVLWALAVCLILSDQSSASFCPLRCTCADANVNCANLQLQAPPKAPTSTLTLDLSNNTLGPSINDSDVFAAMPGLVELDLSRNGLTELRGCIFRGLQGLKVVKLGWNKLRALQDNIFTDASSVEHLDLSHNLLTAIPDNILAYLTRLQTLKLAHNHLSDLRLMPRFQVPKDIMHIDLSYNNFTAVRDNSFDIASEWSPRVQRTINLSFCRITNVSAQSFQKIPNLRSLDLSGNMGVTLAQLSAMLTNLRSSSLAQLSLAYMGLSSVGSLFTEAQELSLKTLNISHNSIGDLPANVFANIPALRELDISHNNLPALTVGFTSLRNLRVLNISANALTSFQGGAVSSLGNLQTLVLSYNSLNSSGSVQLSSLVKLRHLIADHNRLSSVVLPSNTSTLTRLEYQSNNIERFHGVDDATSLEYVDLSDNKLESLTDSMFRGAKFLKVADFSRNKLTAIHDHAFLPQSPLFIDLSHNSLTRIGPTKWVATQRLYLNNNKLVFIDGKAFKGMSGAESLDLSSNQLDTVHEDLLQYHISLRSLNVSHNQINNVSWLLLFRNLENLEVLDLAYNNISQLHEQMLLPLVKLRDISLKHNHLKTIMPKIFRDLPKIRQIDLSYNPLDCTCDMLAFRDWLKRMASVVVGLYGPNSTAYSCHGPARRAGAHATEWDTGDLECNSAMIYVIIFGSIGVFLVISGVAGSAGYRVYRRWKRERRAWKKKLAEKLEEEWRNKKIDYIRMTRQEIDDEIQEALARKDRRYDKYEALRRLKGYVPWGSGESYGYRPEVRSTQVKDNVMDGPRHGKFKDQSLTLPGDNWDPLGGRRDSDRRYRRLVERARHGYVDRRLKDHERQPGRTENDYVNVRPIHRDSFESGVMAPSVQADYLMERERRGLDRGHYYRGDNRYRAEAARGPYAVHSNPSHRRDSTDTWGGSRYWMIPGYHRGQGYLTMPARSRRDITRTAAQPSNQNDPYPPGVHFEHDPRRQRSDDQEYRPPNMPRSKSYSYLPQDYADERPFAKNSLVPDSGERYGASIGRAISQPFLATGNTSDWL</sequence>
<gene>
    <name evidence="8" type="ORF">GSLYS_00007537001</name>
</gene>
<dbReference type="InterPro" id="IPR003591">
    <property type="entry name" value="Leu-rich_rpt_typical-subtyp"/>
</dbReference>
<evidence type="ECO:0000259" key="7">
    <source>
        <dbReference type="SMART" id="SM00082"/>
    </source>
</evidence>
<dbReference type="InterPro" id="IPR032675">
    <property type="entry name" value="LRR_dom_sf"/>
</dbReference>
<feature type="signal peptide" evidence="6">
    <location>
        <begin position="1"/>
        <end position="27"/>
    </location>
</feature>
<evidence type="ECO:0000256" key="6">
    <source>
        <dbReference type="SAM" id="SignalP"/>
    </source>
</evidence>
<dbReference type="InterPro" id="IPR001611">
    <property type="entry name" value="Leu-rich_rpt"/>
</dbReference>
<dbReference type="PANTHER" id="PTHR24366">
    <property type="entry name" value="IG(IMMUNOGLOBULIN) AND LRR(LEUCINE RICH REPEAT) DOMAINS"/>
    <property type="match status" value="1"/>
</dbReference>
<protein>
    <recommendedName>
        <fullName evidence="7">LRRCT domain-containing protein</fullName>
    </recommendedName>
</protein>
<dbReference type="SUPFAM" id="SSF52058">
    <property type="entry name" value="L domain-like"/>
    <property type="match status" value="1"/>
</dbReference>
<name>A0AAV2HIJ9_LYMST</name>
<dbReference type="Gene3D" id="3.80.10.10">
    <property type="entry name" value="Ribonuclease Inhibitor"/>
    <property type="match status" value="4"/>
</dbReference>
<comment type="caution">
    <text evidence="8">The sequence shown here is derived from an EMBL/GenBank/DDBJ whole genome shotgun (WGS) entry which is preliminary data.</text>
</comment>
<feature type="region of interest" description="Disordered" evidence="4">
    <location>
        <begin position="964"/>
        <end position="1008"/>
    </location>
</feature>
<evidence type="ECO:0000313" key="8">
    <source>
        <dbReference type="EMBL" id="CAL1533577.1"/>
    </source>
</evidence>
<keyword evidence="1" id="KW-0433">Leucine-rich repeat</keyword>
<feature type="transmembrane region" description="Helical" evidence="5">
    <location>
        <begin position="683"/>
        <end position="710"/>
    </location>
</feature>
<feature type="compositionally biased region" description="Basic and acidic residues" evidence="4">
    <location>
        <begin position="979"/>
        <end position="994"/>
    </location>
</feature>
<keyword evidence="5" id="KW-0472">Membrane</keyword>
<feature type="domain" description="LRRCT" evidence="7">
    <location>
        <begin position="623"/>
        <end position="680"/>
    </location>
</feature>
<dbReference type="AlphaFoldDB" id="A0AAV2HIJ9"/>
<keyword evidence="2 6" id="KW-0732">Signal</keyword>
<dbReference type="SMART" id="SM00369">
    <property type="entry name" value="LRR_TYP"/>
    <property type="match status" value="15"/>
</dbReference>